<dbReference type="GeneID" id="25319487"/>
<sequence>LDHPYLMALDIWELGRARERIRRTRVVNCYDNWLGAEHCWQGENPRRRRAIEDANWDQIIEGRCLLLGDFNAHSPVWNPRARARTNAGPMEALIEGFNLYINNDPDTPTRPKSTPGVSIIDLSLTTPEVGPLPIWFVDCDHPTGSDHEVIVMEWEPIKKASTKTVKEATGWQLQALQADREALEKATQAWKELAASNPPLTDACSEEDIEREASWIQESMTAVLNRFAKPIRVCPYSKRWWQAEIKLARGAYAQARRAWQTGTLGDREHREARNTYYRAIRRAKRECWEAFLVGPLESRDRLGPEDATRCWKALRYTTPKASSTTLPSGAPRARWRPLLLRRRP</sequence>
<organism evidence="2 3">
    <name type="scientific">Rasamsonia emersonii (strain ATCC 16479 / CBS 393.64 / IMI 116815)</name>
    <dbReference type="NCBI Taxonomy" id="1408163"/>
    <lineage>
        <taxon>Eukaryota</taxon>
        <taxon>Fungi</taxon>
        <taxon>Dikarya</taxon>
        <taxon>Ascomycota</taxon>
        <taxon>Pezizomycotina</taxon>
        <taxon>Eurotiomycetes</taxon>
        <taxon>Eurotiomycetidae</taxon>
        <taxon>Eurotiales</taxon>
        <taxon>Trichocomaceae</taxon>
        <taxon>Rasamsonia</taxon>
    </lineage>
</organism>
<dbReference type="Pfam" id="PF14529">
    <property type="entry name" value="Exo_endo_phos_2"/>
    <property type="match status" value="1"/>
</dbReference>
<dbReference type="RefSeq" id="XP_013325445.1">
    <property type="nucleotide sequence ID" value="XM_013469991.1"/>
</dbReference>
<dbReference type="Proteomes" id="UP000053958">
    <property type="component" value="Unassembled WGS sequence"/>
</dbReference>
<protein>
    <submittedName>
        <fullName evidence="2">Reverse transcriptase</fullName>
    </submittedName>
</protein>
<dbReference type="AlphaFoldDB" id="A0A0F4YMI3"/>
<evidence type="ECO:0000313" key="3">
    <source>
        <dbReference type="Proteomes" id="UP000053958"/>
    </source>
</evidence>
<keyword evidence="2" id="KW-0548">Nucleotidyltransferase</keyword>
<keyword evidence="3" id="KW-1185">Reference proteome</keyword>
<dbReference type="OrthoDB" id="4159828at2759"/>
<proteinExistence type="predicted"/>
<dbReference type="Gene3D" id="3.60.10.10">
    <property type="entry name" value="Endonuclease/exonuclease/phosphatase"/>
    <property type="match status" value="1"/>
</dbReference>
<comment type="caution">
    <text evidence="2">The sequence shown here is derived from an EMBL/GenBank/DDBJ whole genome shotgun (WGS) entry which is preliminary data.</text>
</comment>
<dbReference type="EMBL" id="LASV01000414">
    <property type="protein sequence ID" value="KKA18833.1"/>
    <property type="molecule type" value="Genomic_DNA"/>
</dbReference>
<feature type="non-terminal residue" evidence="2">
    <location>
        <position position="1"/>
    </location>
</feature>
<name>A0A0F4YMI3_RASE3</name>
<keyword evidence="2" id="KW-0695">RNA-directed DNA polymerase</keyword>
<dbReference type="InterPro" id="IPR005135">
    <property type="entry name" value="Endo/exonuclease/phosphatase"/>
</dbReference>
<reference evidence="2 3" key="1">
    <citation type="submission" date="2015-04" db="EMBL/GenBank/DDBJ databases">
        <authorList>
            <person name="Heijne W.H."/>
            <person name="Fedorova N.D."/>
            <person name="Nierman W.C."/>
            <person name="Vollebregt A.W."/>
            <person name="Zhao Z."/>
            <person name="Wu L."/>
            <person name="Kumar M."/>
            <person name="Stam H."/>
            <person name="van den Berg M.A."/>
            <person name="Pel H.J."/>
        </authorList>
    </citation>
    <scope>NUCLEOTIDE SEQUENCE [LARGE SCALE GENOMIC DNA]</scope>
    <source>
        <strain evidence="2 3">CBS 393.64</strain>
    </source>
</reference>
<accession>A0A0F4YMI3</accession>
<evidence type="ECO:0000259" key="1">
    <source>
        <dbReference type="Pfam" id="PF14529"/>
    </source>
</evidence>
<dbReference type="InterPro" id="IPR036691">
    <property type="entry name" value="Endo/exonu/phosph_ase_sf"/>
</dbReference>
<feature type="domain" description="Endonuclease/exonuclease/phosphatase" evidence="1">
    <location>
        <begin position="63"/>
        <end position="150"/>
    </location>
</feature>
<keyword evidence="2" id="KW-0808">Transferase</keyword>
<gene>
    <name evidence="2" type="ORF">T310_7211</name>
</gene>
<dbReference type="SUPFAM" id="SSF56219">
    <property type="entry name" value="DNase I-like"/>
    <property type="match status" value="1"/>
</dbReference>
<evidence type="ECO:0000313" key="2">
    <source>
        <dbReference type="EMBL" id="KKA18833.1"/>
    </source>
</evidence>
<dbReference type="GO" id="GO:0003964">
    <property type="term" value="F:RNA-directed DNA polymerase activity"/>
    <property type="evidence" value="ECO:0007669"/>
    <property type="project" value="UniProtKB-KW"/>
</dbReference>